<evidence type="ECO:0000313" key="4">
    <source>
        <dbReference type="Proteomes" id="UP001171606"/>
    </source>
</evidence>
<dbReference type="Pfam" id="PF23771">
    <property type="entry name" value="DUF7168"/>
    <property type="match status" value="1"/>
</dbReference>
<protein>
    <submittedName>
        <fullName evidence="3">DUF2786 domain-containing protein</fullName>
    </submittedName>
</protein>
<dbReference type="InterPro" id="IPR016868">
    <property type="entry name" value="Phage_B3_Orf5"/>
</dbReference>
<evidence type="ECO:0000259" key="1">
    <source>
        <dbReference type="Pfam" id="PF10979"/>
    </source>
</evidence>
<dbReference type="InterPro" id="IPR055592">
    <property type="entry name" value="DUF7168"/>
</dbReference>
<dbReference type="InterPro" id="IPR024498">
    <property type="entry name" value="DUF2786"/>
</dbReference>
<keyword evidence="4" id="KW-1185">Reference proteome</keyword>
<reference evidence="3" key="1">
    <citation type="submission" date="2023-07" db="EMBL/GenBank/DDBJ databases">
        <title>A collection of bacterial strains from the Burkholderia cepacia Research Laboratory and Repository.</title>
        <authorList>
            <person name="Lipuma J."/>
            <person name="Spilker T."/>
            <person name="Caverly L."/>
        </authorList>
    </citation>
    <scope>NUCLEOTIDE SEQUENCE</scope>
    <source>
        <strain evidence="3">AU42020</strain>
    </source>
</reference>
<dbReference type="RefSeq" id="WP_226288730.1">
    <property type="nucleotide sequence ID" value="NZ_JAUJSQ010000014.1"/>
</dbReference>
<dbReference type="Pfam" id="PF10979">
    <property type="entry name" value="DUF2786"/>
    <property type="match status" value="1"/>
</dbReference>
<evidence type="ECO:0000313" key="3">
    <source>
        <dbReference type="EMBL" id="MDN7935167.1"/>
    </source>
</evidence>
<sequence>MERSKIIDKIRKCLRLAKSSNVHEAAAALRQAQKLMDAYRVDEHELLSGDAREEFVPVGCLRPTVYQAALAGEVANGFACDTLYAVRQHGRRIKGGHVFVGCGTWPKIAAYTYAVLLRQLRNARAAYIQAVLRRCGTRAKTARADAFCEGWVLAVTDKIIAMRPDAHQSDAIAAFKASHYRIERFDARERGKSRLAGRDAYAGLVEGERVNLYHGVGAREVAQLGG</sequence>
<organism evidence="3 4">
    <name type="scientific">Burkholderia metallica</name>
    <dbReference type="NCBI Taxonomy" id="488729"/>
    <lineage>
        <taxon>Bacteria</taxon>
        <taxon>Pseudomonadati</taxon>
        <taxon>Pseudomonadota</taxon>
        <taxon>Betaproteobacteria</taxon>
        <taxon>Burkholderiales</taxon>
        <taxon>Burkholderiaceae</taxon>
        <taxon>Burkholderia</taxon>
        <taxon>Burkholderia cepacia complex</taxon>
    </lineage>
</organism>
<dbReference type="Proteomes" id="UP001171606">
    <property type="component" value="Unassembled WGS sequence"/>
</dbReference>
<evidence type="ECO:0000259" key="2">
    <source>
        <dbReference type="Pfam" id="PF23771"/>
    </source>
</evidence>
<proteinExistence type="predicted"/>
<name>A0ABT8PJ33_9BURK</name>
<dbReference type="EMBL" id="JAUJSQ010000014">
    <property type="protein sequence ID" value="MDN7935167.1"/>
    <property type="molecule type" value="Genomic_DNA"/>
</dbReference>
<accession>A0ABT8PJ33</accession>
<feature type="domain" description="DUF2786" evidence="1">
    <location>
        <begin position="5"/>
        <end position="43"/>
    </location>
</feature>
<gene>
    <name evidence="3" type="ORF">QZM52_28240</name>
</gene>
<dbReference type="PIRSF" id="PIRSF028111">
    <property type="entry name" value="UCP028111"/>
    <property type="match status" value="1"/>
</dbReference>
<feature type="domain" description="DUF7168" evidence="2">
    <location>
        <begin position="59"/>
        <end position="182"/>
    </location>
</feature>
<comment type="caution">
    <text evidence="3">The sequence shown here is derived from an EMBL/GenBank/DDBJ whole genome shotgun (WGS) entry which is preliminary data.</text>
</comment>